<proteinExistence type="predicted"/>
<dbReference type="EMBL" id="QEHR01000006">
    <property type="protein sequence ID" value="PVW14146.1"/>
    <property type="molecule type" value="Genomic_DNA"/>
</dbReference>
<reference evidence="2 3" key="1">
    <citation type="submission" date="2018-04" db="EMBL/GenBank/DDBJ databases">
        <title>Marixanthomonas spongiae HN-E44 sp. nov., isolated from a marine sponge.</title>
        <authorList>
            <person name="Luo L."/>
            <person name="Zhuang L."/>
        </authorList>
    </citation>
    <scope>NUCLEOTIDE SEQUENCE [LARGE SCALE GENOMIC DNA]</scope>
    <source>
        <strain evidence="2 3">HN-E44</strain>
    </source>
</reference>
<name>A0A2U0HZ97_9FLAO</name>
<dbReference type="Proteomes" id="UP000245962">
    <property type="component" value="Unassembled WGS sequence"/>
</dbReference>
<dbReference type="RefSeq" id="WP_116694634.1">
    <property type="nucleotide sequence ID" value="NZ_QEHR01000006.1"/>
</dbReference>
<protein>
    <submittedName>
        <fullName evidence="2">Uncharacterized protein</fullName>
    </submittedName>
</protein>
<dbReference type="OrthoDB" id="1139350at2"/>
<dbReference type="AlphaFoldDB" id="A0A2U0HZ97"/>
<evidence type="ECO:0000313" key="3">
    <source>
        <dbReference type="Proteomes" id="UP000245962"/>
    </source>
</evidence>
<comment type="caution">
    <text evidence="2">The sequence shown here is derived from an EMBL/GenBank/DDBJ whole genome shotgun (WGS) entry which is preliminary data.</text>
</comment>
<feature type="transmembrane region" description="Helical" evidence="1">
    <location>
        <begin position="91"/>
        <end position="111"/>
    </location>
</feature>
<evidence type="ECO:0000256" key="1">
    <source>
        <dbReference type="SAM" id="Phobius"/>
    </source>
</evidence>
<keyword evidence="1" id="KW-1133">Transmembrane helix</keyword>
<keyword evidence="3" id="KW-1185">Reference proteome</keyword>
<keyword evidence="1" id="KW-0812">Transmembrane</keyword>
<evidence type="ECO:0000313" key="2">
    <source>
        <dbReference type="EMBL" id="PVW14146.1"/>
    </source>
</evidence>
<gene>
    <name evidence="2" type="ORF">DDV96_10040</name>
</gene>
<keyword evidence="1" id="KW-0472">Membrane</keyword>
<accession>A0A2U0HZ97</accession>
<organism evidence="2 3">
    <name type="scientific">Marixanthomonas spongiae</name>
    <dbReference type="NCBI Taxonomy" id="2174845"/>
    <lineage>
        <taxon>Bacteria</taxon>
        <taxon>Pseudomonadati</taxon>
        <taxon>Bacteroidota</taxon>
        <taxon>Flavobacteriia</taxon>
        <taxon>Flavobacteriales</taxon>
        <taxon>Flavobacteriaceae</taxon>
        <taxon>Marixanthomonas</taxon>
    </lineage>
</organism>
<sequence length="113" mass="13225">MITKHVLHTARLNNNCPECYDTSGLEFTFTQQEKHTAFYHKANKQIDEKLYCHTCNNTIYPVNWTEDIERVYQYHKKQAHPKATYLRLKPLAYGLILLGIVAVGAMVYMLITF</sequence>